<dbReference type="Pfam" id="PF11209">
    <property type="entry name" value="LmeA"/>
    <property type="match status" value="1"/>
</dbReference>
<dbReference type="InterPro" id="IPR021373">
    <property type="entry name" value="DUF2993"/>
</dbReference>
<keyword evidence="2" id="KW-1185">Reference proteome</keyword>
<dbReference type="EMBL" id="VCQU01000006">
    <property type="protein sequence ID" value="NMN97139.1"/>
    <property type="molecule type" value="Genomic_DNA"/>
</dbReference>
<sequence length="262" mass="27430">MVNVRKLIIGLVCLVGLAVVIDFGAAAYAEYRVSRAIRQGADLTSDPEVTIHGFPFLSHAIDGKYKTVEISAHGVRADVIGKTTIEATLTGVSVPLADMIDGTVDTVPVDRVDGRIRIDATELGRLLAIPDLQVSAPPADKSDGTFGSGGSGLTTTGGVVFTGTVPVGPVKTKLSVKANLILENGQLRIVASDFYIDPGAGFKIDIPIPDRNGVLGLFNQTIDTRQLPFGVLPTKVSAIGSQIVIEGTGQNVTINLDDLKKS</sequence>
<gene>
    <name evidence="1" type="ORF">FGL95_19030</name>
</gene>
<evidence type="ECO:0000313" key="1">
    <source>
        <dbReference type="EMBL" id="NMN97139.1"/>
    </source>
</evidence>
<evidence type="ECO:0000313" key="2">
    <source>
        <dbReference type="Proteomes" id="UP000535543"/>
    </source>
</evidence>
<organism evidence="1 2">
    <name type="scientific">Antrihabitans stalactiti</name>
    <dbReference type="NCBI Taxonomy" id="2584121"/>
    <lineage>
        <taxon>Bacteria</taxon>
        <taxon>Bacillati</taxon>
        <taxon>Actinomycetota</taxon>
        <taxon>Actinomycetes</taxon>
        <taxon>Mycobacteriales</taxon>
        <taxon>Nocardiaceae</taxon>
        <taxon>Antrihabitans</taxon>
    </lineage>
</organism>
<reference evidence="1 2" key="1">
    <citation type="submission" date="2019-05" db="EMBL/GenBank/DDBJ databases">
        <authorList>
            <person name="Lee S.D."/>
        </authorList>
    </citation>
    <scope>NUCLEOTIDE SEQUENCE [LARGE SCALE GENOMIC DNA]</scope>
    <source>
        <strain evidence="1 2">YC2-7</strain>
    </source>
</reference>
<reference evidence="1 2" key="2">
    <citation type="submission" date="2020-06" db="EMBL/GenBank/DDBJ databases">
        <title>Antribacter stalactiti gen. nov., sp. nov., a new member of the family Nacardiaceae isolated from a cave.</title>
        <authorList>
            <person name="Kim I.S."/>
        </authorList>
    </citation>
    <scope>NUCLEOTIDE SEQUENCE [LARGE SCALE GENOMIC DNA]</scope>
    <source>
        <strain evidence="1 2">YC2-7</strain>
    </source>
</reference>
<dbReference type="Proteomes" id="UP000535543">
    <property type="component" value="Unassembled WGS sequence"/>
</dbReference>
<protein>
    <submittedName>
        <fullName evidence="1">DUF2993 domain-containing protein</fullName>
    </submittedName>
</protein>
<accession>A0A848KFR5</accession>
<dbReference type="AlphaFoldDB" id="A0A848KFR5"/>
<comment type="caution">
    <text evidence="1">The sequence shown here is derived from an EMBL/GenBank/DDBJ whole genome shotgun (WGS) entry which is preliminary data.</text>
</comment>
<proteinExistence type="predicted"/>
<name>A0A848KFR5_9NOCA</name>